<dbReference type="Gene3D" id="1.10.10.10">
    <property type="entry name" value="Winged helix-like DNA-binding domain superfamily/Winged helix DNA-binding domain"/>
    <property type="match status" value="1"/>
</dbReference>
<dbReference type="Pfam" id="PF08477">
    <property type="entry name" value="Roc"/>
    <property type="match status" value="1"/>
</dbReference>
<feature type="compositionally biased region" description="Basic and acidic residues" evidence="2">
    <location>
        <begin position="251"/>
        <end position="268"/>
    </location>
</feature>
<protein>
    <recommendedName>
        <fullName evidence="3">COR domain-containing protein</fullName>
    </recommendedName>
</protein>
<evidence type="ECO:0000256" key="1">
    <source>
        <dbReference type="ARBA" id="ARBA00022737"/>
    </source>
</evidence>
<dbReference type="EMBL" id="MU826364">
    <property type="protein sequence ID" value="KAJ7378624.1"/>
    <property type="molecule type" value="Genomic_DNA"/>
</dbReference>
<feature type="region of interest" description="Disordered" evidence="2">
    <location>
        <begin position="858"/>
        <end position="915"/>
    </location>
</feature>
<dbReference type="OrthoDB" id="5964455at2759"/>
<dbReference type="InterPro" id="IPR036388">
    <property type="entry name" value="WH-like_DNA-bd_sf"/>
</dbReference>
<dbReference type="InterPro" id="IPR027417">
    <property type="entry name" value="P-loop_NTPase"/>
</dbReference>
<dbReference type="PANTHER" id="PTHR47679">
    <property type="entry name" value="PROTEIN TORNADO 1"/>
    <property type="match status" value="1"/>
</dbReference>
<dbReference type="PANTHER" id="PTHR47679:SF2">
    <property type="entry name" value="C-TERMINAL OF ROC (COR) DOMAIN-CONTAINING PROTEIN"/>
    <property type="match status" value="1"/>
</dbReference>
<dbReference type="AlphaFoldDB" id="A0A9W9ZED0"/>
<reference evidence="4" key="1">
    <citation type="submission" date="2023-01" db="EMBL/GenBank/DDBJ databases">
        <title>Genome assembly of the deep-sea coral Lophelia pertusa.</title>
        <authorList>
            <person name="Herrera S."/>
            <person name="Cordes E."/>
        </authorList>
    </citation>
    <scope>NUCLEOTIDE SEQUENCE</scope>
    <source>
        <strain evidence="4">USNM1676648</strain>
        <tissue evidence="4">Polyp</tissue>
    </source>
</reference>
<keyword evidence="1" id="KW-0677">Repeat</keyword>
<feature type="domain" description="COR" evidence="3">
    <location>
        <begin position="495"/>
        <end position="652"/>
    </location>
</feature>
<dbReference type="SUPFAM" id="SSF52540">
    <property type="entry name" value="P-loop containing nucleoside triphosphate hydrolases"/>
    <property type="match status" value="1"/>
</dbReference>
<organism evidence="4 5">
    <name type="scientific">Desmophyllum pertusum</name>
    <dbReference type="NCBI Taxonomy" id="174260"/>
    <lineage>
        <taxon>Eukaryota</taxon>
        <taxon>Metazoa</taxon>
        <taxon>Cnidaria</taxon>
        <taxon>Anthozoa</taxon>
        <taxon>Hexacorallia</taxon>
        <taxon>Scleractinia</taxon>
        <taxon>Caryophylliina</taxon>
        <taxon>Caryophylliidae</taxon>
        <taxon>Desmophyllum</taxon>
    </lineage>
</organism>
<dbReference type="Pfam" id="PF16095">
    <property type="entry name" value="COR-A"/>
    <property type="match status" value="1"/>
</dbReference>
<proteinExistence type="predicted"/>
<dbReference type="Proteomes" id="UP001163046">
    <property type="component" value="Unassembled WGS sequence"/>
</dbReference>
<evidence type="ECO:0000313" key="5">
    <source>
        <dbReference type="Proteomes" id="UP001163046"/>
    </source>
</evidence>
<evidence type="ECO:0000313" key="4">
    <source>
        <dbReference type="EMBL" id="KAJ7378624.1"/>
    </source>
</evidence>
<sequence length="915" mass="104201">MLGEDASVLFRQIGEMLMSEEWDWLRCSECELTFFNESFNESRSQEQMVTILCSFIPLPEINLDDCNGDWSTWNVFRRFSQIRMVELGVGHQTGLIPTYILARGAGALAAYHRALKSGSTFDKRVKVLLIGQDRVGKTSLGKSLKGEMFNENEPSTDGVQMGLPMKNVDIQPWSNSVLPHNTTVLDHKCAGIISEELRLARATGRPQKQQTSEELAGEKAEELPGESIKQVPENPKEEKSEGDETGFSSRKNKEEKDPRDVHKQEKGADQGASPVDGNHNEKMQEEINNPSLDDTMPEQMIPLIEENLKSEKAIEHEGIWPVIWDFAGQAVYRAIHPIFMSPDAVYVLVLDLTKKLFETAHCQVKLPGFNEQKVAGPDSEDTNLDHIMRWIDSVHSLKQSDSLSSSLCKSLPPVILVGTHVDKLDGNAQEEKSSMWNKLSPAFSEDFRDHITKTFEIDNTKAGNSNNQEDSQVVDLRKHIIALANELPHIKKKIPFSWLCVEKEIDKKSSQGENYVTKHIFKDQIAKQFCQFDSEGDIEELLHFLYARGTIVYHDCTNDEDGLVVMNPQWLVNILCRIITAAIPNEFRYQDLYSQLRDHGILAEELIDEACKELELEHIKEQLISIMKKFNLICQWRRKPDGKLHYYVPCMLTTKKDVKSIDKSSIPAPVYLTFNTKYVPSGLFSRLVVLFWEWASEMSSGKKQHKLLANFAKFFVGGVNCIEFVCYKSVIRLRIWAQDKSNPLGNQPSICQDILRKLQDSLEKLRIECHWLFSMAWDLCAQCDQCQGEVDTNGFCHWHKKQECSHSDCAHQISLQEDPLCCEFASDDCTLLHQESFESWIQAWNAIKCKTKTETSQVPSGRKRLLSSDGTQAPKQRKQTDHCKETSQVPSGRKRLLSSDGTQAPKQRKQTDHCK</sequence>
<gene>
    <name evidence="4" type="ORF">OS493_021925</name>
</gene>
<evidence type="ECO:0000259" key="3">
    <source>
        <dbReference type="Pfam" id="PF16095"/>
    </source>
</evidence>
<dbReference type="Gene3D" id="3.40.50.300">
    <property type="entry name" value="P-loop containing nucleotide triphosphate hydrolases"/>
    <property type="match status" value="2"/>
</dbReference>
<accession>A0A9W9ZED0</accession>
<evidence type="ECO:0000256" key="2">
    <source>
        <dbReference type="SAM" id="MobiDB-lite"/>
    </source>
</evidence>
<dbReference type="InterPro" id="IPR032171">
    <property type="entry name" value="COR-A"/>
</dbReference>
<keyword evidence="5" id="KW-1185">Reference proteome</keyword>
<feature type="region of interest" description="Disordered" evidence="2">
    <location>
        <begin position="201"/>
        <end position="282"/>
    </location>
</feature>
<feature type="non-terminal residue" evidence="4">
    <location>
        <position position="915"/>
    </location>
</feature>
<comment type="caution">
    <text evidence="4">The sequence shown here is derived from an EMBL/GenBank/DDBJ whole genome shotgun (WGS) entry which is preliminary data.</text>
</comment>
<name>A0A9W9ZED0_9CNID</name>